<protein>
    <submittedName>
        <fullName evidence="1">Histone chaperone asf1</fullName>
    </submittedName>
</protein>
<sequence length="279" mass="31424">MSVVQITNVNILEPESHFLAPYKFEITFECLSPLEDDLEFKLVYVGSADNTTLDQELDSLLVGPVPVGVNKFVFEAEAPRVDKIPNEDIVGVTVILLSCSYKEKEFVRIGYYVDNLYIDEELQANTPEVPVLDKIFRRILADKPRVTRFPINWDDPHRVEVPPVQRLDGEMCDDDDMDTDLRDGDEIVGGEDDDDEEEDELEDEEDEEDEDEKGEVDLDMTEEQDEAEILSDDDDDEGAVYEDDDDNMATDNAEHSRSTFGADAASYSAISTGGGMDIE</sequence>
<comment type="caution">
    <text evidence="1">The sequence shown here is derived from an EMBL/GenBank/DDBJ whole genome shotgun (WGS) entry which is preliminary data.</text>
</comment>
<evidence type="ECO:0000313" key="1">
    <source>
        <dbReference type="EMBL" id="KAJ1896326.1"/>
    </source>
</evidence>
<proteinExistence type="predicted"/>
<organism evidence="1 2">
    <name type="scientific">Kickxella alabastrina</name>
    <dbReference type="NCBI Taxonomy" id="61397"/>
    <lineage>
        <taxon>Eukaryota</taxon>
        <taxon>Fungi</taxon>
        <taxon>Fungi incertae sedis</taxon>
        <taxon>Zoopagomycota</taxon>
        <taxon>Kickxellomycotina</taxon>
        <taxon>Kickxellomycetes</taxon>
        <taxon>Kickxellales</taxon>
        <taxon>Kickxellaceae</taxon>
        <taxon>Kickxella</taxon>
    </lineage>
</organism>
<keyword evidence="2" id="KW-1185">Reference proteome</keyword>
<dbReference type="Proteomes" id="UP001150581">
    <property type="component" value="Unassembled WGS sequence"/>
</dbReference>
<accession>A0ACC1IM26</accession>
<dbReference type="EMBL" id="JANBPG010000460">
    <property type="protein sequence ID" value="KAJ1896326.1"/>
    <property type="molecule type" value="Genomic_DNA"/>
</dbReference>
<evidence type="ECO:0000313" key="2">
    <source>
        <dbReference type="Proteomes" id="UP001150581"/>
    </source>
</evidence>
<name>A0ACC1IM26_9FUNG</name>
<reference evidence="1" key="1">
    <citation type="submission" date="2022-07" db="EMBL/GenBank/DDBJ databases">
        <title>Phylogenomic reconstructions and comparative analyses of Kickxellomycotina fungi.</title>
        <authorList>
            <person name="Reynolds N.K."/>
            <person name="Stajich J.E."/>
            <person name="Barry K."/>
            <person name="Grigoriev I.V."/>
            <person name="Crous P."/>
            <person name="Smith M.E."/>
        </authorList>
    </citation>
    <scope>NUCLEOTIDE SEQUENCE</scope>
    <source>
        <strain evidence="1">Benny 63K</strain>
    </source>
</reference>
<gene>
    <name evidence="1" type="primary">ASF1_1</name>
    <name evidence="1" type="ORF">LPJ66_004064</name>
</gene>